<evidence type="ECO:0000256" key="1">
    <source>
        <dbReference type="ARBA" id="ARBA00022475"/>
    </source>
</evidence>
<feature type="region of interest" description="Disordered" evidence="6">
    <location>
        <begin position="244"/>
        <end position="272"/>
    </location>
</feature>
<name>A0ABV5V2Y7_9MICO</name>
<keyword evidence="5" id="KW-0131">Cell cycle</keyword>
<gene>
    <name evidence="8" type="ORF">ACFFN0_09030</name>
</gene>
<dbReference type="GO" id="GO:0051301">
    <property type="term" value="P:cell division"/>
    <property type="evidence" value="ECO:0007669"/>
    <property type="project" value="UniProtKB-KW"/>
</dbReference>
<evidence type="ECO:0000256" key="4">
    <source>
        <dbReference type="ARBA" id="ARBA00022989"/>
    </source>
</evidence>
<evidence type="ECO:0000256" key="2">
    <source>
        <dbReference type="ARBA" id="ARBA00022618"/>
    </source>
</evidence>
<evidence type="ECO:0000256" key="5">
    <source>
        <dbReference type="ARBA" id="ARBA00023306"/>
    </source>
</evidence>
<keyword evidence="9" id="KW-1185">Reference proteome</keyword>
<dbReference type="EMBL" id="JBHMAX010000017">
    <property type="protein sequence ID" value="MFB9732185.1"/>
    <property type="molecule type" value="Genomic_DNA"/>
</dbReference>
<reference evidence="8 9" key="1">
    <citation type="submission" date="2024-09" db="EMBL/GenBank/DDBJ databases">
        <authorList>
            <person name="Sun Q."/>
            <person name="Mori K."/>
        </authorList>
    </citation>
    <scope>NUCLEOTIDE SEQUENCE [LARGE SCALE GENOMIC DNA]</scope>
    <source>
        <strain evidence="8 9">JCM 12763</strain>
    </source>
</reference>
<accession>A0ABV5V2Y7</accession>
<keyword evidence="1" id="KW-1003">Cell membrane</keyword>
<dbReference type="Proteomes" id="UP001589613">
    <property type="component" value="Unassembled WGS sequence"/>
</dbReference>
<evidence type="ECO:0000256" key="7">
    <source>
        <dbReference type="SAM" id="Phobius"/>
    </source>
</evidence>
<comment type="caution">
    <text evidence="8">The sequence shown here is derived from an EMBL/GenBank/DDBJ whole genome shotgun (WGS) entry which is preliminary data.</text>
</comment>
<organism evidence="8 9">
    <name type="scientific">Ornithinimicrobium kibberense</name>
    <dbReference type="NCBI Taxonomy" id="282060"/>
    <lineage>
        <taxon>Bacteria</taxon>
        <taxon>Bacillati</taxon>
        <taxon>Actinomycetota</taxon>
        <taxon>Actinomycetes</taxon>
        <taxon>Micrococcales</taxon>
        <taxon>Ornithinimicrobiaceae</taxon>
        <taxon>Ornithinimicrobium</taxon>
    </lineage>
</organism>
<dbReference type="RefSeq" id="WP_141338267.1">
    <property type="nucleotide sequence ID" value="NZ_JBHMAX010000017.1"/>
</dbReference>
<keyword evidence="4 7" id="KW-1133">Transmembrane helix</keyword>
<keyword evidence="7" id="KW-0472">Membrane</keyword>
<feature type="transmembrane region" description="Helical" evidence="7">
    <location>
        <begin position="35"/>
        <end position="56"/>
    </location>
</feature>
<keyword evidence="2 8" id="KW-0132">Cell division</keyword>
<sequence>MRWVPDAVADRLPGRRGEGEERLARPPRPGAVRRAFLLWGLLVALFAGGLVFLFFYSAAFVVEEITVEGAEGELADSVVHHADIPMGRPLARVSEHNLAQRVLEGEKRVRSVTLDRDYPSSISYTVELREPALALRKGKQTWLADEGGVVFEQVDEASNKLPAVRVSEEPADLDQETVRGLVELWRTRPDPAELEGELDTPRMDRSGAVTLTVDQLTVLWGQPTDTEKKWQVVRALVDQESIDPQGWAPQTIDVRTPDTPSVQGIPPAPPEG</sequence>
<proteinExistence type="predicted"/>
<evidence type="ECO:0000313" key="9">
    <source>
        <dbReference type="Proteomes" id="UP001589613"/>
    </source>
</evidence>
<evidence type="ECO:0000313" key="8">
    <source>
        <dbReference type="EMBL" id="MFB9732185.1"/>
    </source>
</evidence>
<keyword evidence="3 7" id="KW-0812">Transmembrane</keyword>
<protein>
    <submittedName>
        <fullName evidence="8">Cell division protein FtsQ/DivIB</fullName>
    </submittedName>
</protein>
<dbReference type="InterPro" id="IPR050487">
    <property type="entry name" value="FtsQ_DivIB"/>
</dbReference>
<dbReference type="PANTHER" id="PTHR37820">
    <property type="entry name" value="CELL DIVISION PROTEIN DIVIB"/>
    <property type="match status" value="1"/>
</dbReference>
<dbReference type="PANTHER" id="PTHR37820:SF1">
    <property type="entry name" value="CELL DIVISION PROTEIN FTSQ"/>
    <property type="match status" value="1"/>
</dbReference>
<evidence type="ECO:0000256" key="3">
    <source>
        <dbReference type="ARBA" id="ARBA00022692"/>
    </source>
</evidence>
<evidence type="ECO:0000256" key="6">
    <source>
        <dbReference type="SAM" id="MobiDB-lite"/>
    </source>
</evidence>